<dbReference type="EMBL" id="FNVT01000004">
    <property type="protein sequence ID" value="SEG79887.1"/>
    <property type="molecule type" value="Genomic_DNA"/>
</dbReference>
<reference evidence="1 2" key="1">
    <citation type="submission" date="2016-10" db="EMBL/GenBank/DDBJ databases">
        <authorList>
            <person name="de Groot N.N."/>
        </authorList>
    </citation>
    <scope>NUCLEOTIDE SEQUENCE [LARGE SCALE GENOMIC DNA]</scope>
    <source>
        <strain evidence="1 2">CGMCC 4.7037</strain>
    </source>
</reference>
<gene>
    <name evidence="1" type="ORF">SAMN05444920_104764</name>
</gene>
<proteinExistence type="predicted"/>
<dbReference type="InterPro" id="IPR011050">
    <property type="entry name" value="Pectin_lyase_fold/virulence"/>
</dbReference>
<name>A0A1H6D3I7_9ACTN</name>
<dbReference type="Proteomes" id="UP000236732">
    <property type="component" value="Unassembled WGS sequence"/>
</dbReference>
<dbReference type="AlphaFoldDB" id="A0A1H6D3I7"/>
<sequence>MRVEGAKNDVQGNRIGTHISGTVAVPNGSGGVLLSGGNANKVAGNLISGNTTGPGVEAHGTAPASVITGNLIGTSTSGAAPLPNHVGIRIGSAGNQIGGTTSAARNVISGNAQHGIDAHAGAADLRIQGNLIGAGVWIEGDDSSIGGDKPEVPPNTIWDNVGEGVYVTPSGVGNAILRNSIHHSGGLGIDLDPVGVAGIDLLDPDVGANDQQNYAIITSANTVGGQTIIGWDLISLPNAEFRIEFFVNAACDGTNGEGRTYLGEMSATTGPAGFDSGTAWPTVTAPVGSQVVATVTQIVGPAQYGATSEFSVCVTVT</sequence>
<dbReference type="InterPro" id="IPR012334">
    <property type="entry name" value="Pectin_lyas_fold"/>
</dbReference>
<evidence type="ECO:0000313" key="2">
    <source>
        <dbReference type="Proteomes" id="UP000236732"/>
    </source>
</evidence>
<evidence type="ECO:0000313" key="1">
    <source>
        <dbReference type="EMBL" id="SEG79887.1"/>
    </source>
</evidence>
<accession>A0A1H6D3I7</accession>
<organism evidence="1 2">
    <name type="scientific">Nonomuraea solani</name>
    <dbReference type="NCBI Taxonomy" id="1144553"/>
    <lineage>
        <taxon>Bacteria</taxon>
        <taxon>Bacillati</taxon>
        <taxon>Actinomycetota</taxon>
        <taxon>Actinomycetes</taxon>
        <taxon>Streptosporangiales</taxon>
        <taxon>Streptosporangiaceae</taxon>
        <taxon>Nonomuraea</taxon>
    </lineage>
</organism>
<protein>
    <submittedName>
        <fullName evidence="1">Titin</fullName>
    </submittedName>
</protein>
<keyword evidence="2" id="KW-1185">Reference proteome</keyword>
<dbReference type="Gene3D" id="2.160.20.10">
    <property type="entry name" value="Single-stranded right-handed beta-helix, Pectin lyase-like"/>
    <property type="match status" value="1"/>
</dbReference>
<dbReference type="SUPFAM" id="SSF51126">
    <property type="entry name" value="Pectin lyase-like"/>
    <property type="match status" value="1"/>
</dbReference>